<evidence type="ECO:0000256" key="1">
    <source>
        <dbReference type="SAM" id="Coils"/>
    </source>
</evidence>
<sequence>MKRKLNTAFRKFIVKENGAVSIYVIIVALLLFFFNAVLIDYVRIMVAEYQVDQASKAAIRSTFSSFNKDVQNKGLFVLNKGAESPDQIFEDVFEENLTVDESGYYKFVDTKMESTSFNANENRTFSNTELVKHQILEEMKYKAPIEFGKIIIDGILPYTCTMQEAEVFVDVAKEVDDLVQDRDDYMEKAKEHLLNARNSLKSVDGEVNNNSSSVYPDVKNLEDAKKHFSEYEDDPKTEFERDLKNIFIDIRNDGNAAKRELTRAIQDLKKAKKINGNIEDKIAEVEEEVNEKYDNLSNNDCSDQALSDVEGQLDDLTDQVKEYVIEDSFFTNAISRTEDAEDNVDNGRAPGSSSSLVPYVKYQIIDFDGLLEEPQNAAINLLKQYFNTAYTDTKEAHNYADDNYEETETGDSGDSSFSDALEALNKIKDIVNKGMALNTDFDTYEKLENLVADYGGASEDSAGDLDLEDAEQGSQDAFDMIGSLFSNLGDLAAGTRDHAYINEYILTRFASDDTMGVFEPGSYPDSFLFINREVEYILYGSHTPGVNYGYALLELTALRFGLNFISAFTQPEVKVVPHPLPKAIAATVWAFNRTVKDIGKLTSGEEVPLFHINKMRPFMTDYKFYLRLFLFMHPGDDSRINRIQSVVDEKTSEDLLDAPIYATGTTEASIDLWFLPGIMDMLGTTGVLDGKVQNGRYYIEKEVDYSY</sequence>
<dbReference type="EMBL" id="NPMS01000001">
    <property type="protein sequence ID" value="OZU89883.1"/>
    <property type="molecule type" value="Genomic_DNA"/>
</dbReference>
<dbReference type="Proteomes" id="UP000216498">
    <property type="component" value="Unassembled WGS sequence"/>
</dbReference>
<accession>A0A265ND20</accession>
<gene>
    <name evidence="3" type="ORF">CIL03_01720</name>
</gene>
<dbReference type="Pfam" id="PF18960">
    <property type="entry name" value="DUF5702"/>
    <property type="match status" value="1"/>
</dbReference>
<keyword evidence="2" id="KW-1133">Transmembrane helix</keyword>
<protein>
    <submittedName>
        <fullName evidence="3">Uncharacterized protein</fullName>
    </submittedName>
</protein>
<organism evidence="3 4">
    <name type="scientific">Virgibacillus indicus</name>
    <dbReference type="NCBI Taxonomy" id="2024554"/>
    <lineage>
        <taxon>Bacteria</taxon>
        <taxon>Bacillati</taxon>
        <taxon>Bacillota</taxon>
        <taxon>Bacilli</taxon>
        <taxon>Bacillales</taxon>
        <taxon>Bacillaceae</taxon>
        <taxon>Virgibacillus</taxon>
    </lineage>
</organism>
<dbReference type="InterPro" id="IPR043756">
    <property type="entry name" value="DUF5702"/>
</dbReference>
<evidence type="ECO:0000256" key="2">
    <source>
        <dbReference type="SAM" id="Phobius"/>
    </source>
</evidence>
<keyword evidence="4" id="KW-1185">Reference proteome</keyword>
<reference evidence="3 4" key="1">
    <citation type="submission" date="2017-08" db="EMBL/GenBank/DDBJ databases">
        <title>Virgibacillus indicus sp. nov. and Virgibacillus profoundi sp. nov, two moderately halophilic bacteria isolated from marine sediment by using the Microfluidic Streak Plate.</title>
        <authorList>
            <person name="Xu B."/>
            <person name="Hu B."/>
            <person name="Wang J."/>
            <person name="Zhu Y."/>
            <person name="Huang L."/>
            <person name="Du W."/>
            <person name="Huang Y."/>
        </authorList>
    </citation>
    <scope>NUCLEOTIDE SEQUENCE [LARGE SCALE GENOMIC DNA]</scope>
    <source>
        <strain evidence="3 4">IO3-P2-C2</strain>
    </source>
</reference>
<proteinExistence type="predicted"/>
<feature type="coiled-coil region" evidence="1">
    <location>
        <begin position="268"/>
        <end position="326"/>
    </location>
</feature>
<feature type="transmembrane region" description="Helical" evidence="2">
    <location>
        <begin position="20"/>
        <end position="39"/>
    </location>
</feature>
<name>A0A265ND20_9BACI</name>
<dbReference type="OrthoDB" id="2385264at2"/>
<keyword evidence="2" id="KW-0472">Membrane</keyword>
<comment type="caution">
    <text evidence="3">The sequence shown here is derived from an EMBL/GenBank/DDBJ whole genome shotgun (WGS) entry which is preliminary data.</text>
</comment>
<evidence type="ECO:0000313" key="3">
    <source>
        <dbReference type="EMBL" id="OZU89883.1"/>
    </source>
</evidence>
<dbReference type="AlphaFoldDB" id="A0A265ND20"/>
<keyword evidence="1" id="KW-0175">Coiled coil</keyword>
<dbReference type="RefSeq" id="WP_094883484.1">
    <property type="nucleotide sequence ID" value="NZ_NPMS01000001.1"/>
</dbReference>
<keyword evidence="2" id="KW-0812">Transmembrane</keyword>
<evidence type="ECO:0000313" key="4">
    <source>
        <dbReference type="Proteomes" id="UP000216498"/>
    </source>
</evidence>